<reference evidence="1 2" key="2">
    <citation type="submission" date="2016-08" db="EMBL/GenBank/DDBJ databases">
        <title>Pervasive Adenine N6-methylation of Active Genes in Fungi.</title>
        <authorList>
            <consortium name="DOE Joint Genome Institute"/>
            <person name="Mondo S.J."/>
            <person name="Dannebaum R.O."/>
            <person name="Kuo R.C."/>
            <person name="Labutti K."/>
            <person name="Haridas S."/>
            <person name="Kuo A."/>
            <person name="Salamov A."/>
            <person name="Ahrendt S.R."/>
            <person name="Lipzen A."/>
            <person name="Sullivan W."/>
            <person name="Andreopoulos W.B."/>
            <person name="Clum A."/>
            <person name="Lindquist E."/>
            <person name="Daum C."/>
            <person name="Ramamoorthy G.K."/>
            <person name="Gryganskyi A."/>
            <person name="Culley D."/>
            <person name="Magnuson J.K."/>
            <person name="James T.Y."/>
            <person name="O'Malley M.A."/>
            <person name="Stajich J.E."/>
            <person name="Spatafora J.W."/>
            <person name="Visel A."/>
            <person name="Grigoriev I.V."/>
        </authorList>
    </citation>
    <scope>NUCLEOTIDE SEQUENCE [LARGE SCALE GENOMIC DNA]</scope>
    <source>
        <strain evidence="1 2">S4</strain>
    </source>
</reference>
<comment type="caution">
    <text evidence="1">The sequence shown here is derived from an EMBL/GenBank/DDBJ whole genome shotgun (WGS) entry which is preliminary data.</text>
</comment>
<protein>
    <submittedName>
        <fullName evidence="1">Uncharacterized protein</fullName>
    </submittedName>
</protein>
<organism evidence="1 2">
    <name type="scientific">Anaeromyces robustus</name>
    <dbReference type="NCBI Taxonomy" id="1754192"/>
    <lineage>
        <taxon>Eukaryota</taxon>
        <taxon>Fungi</taxon>
        <taxon>Fungi incertae sedis</taxon>
        <taxon>Chytridiomycota</taxon>
        <taxon>Chytridiomycota incertae sedis</taxon>
        <taxon>Neocallimastigomycetes</taxon>
        <taxon>Neocallimastigales</taxon>
        <taxon>Neocallimastigaceae</taxon>
        <taxon>Anaeromyces</taxon>
    </lineage>
</organism>
<evidence type="ECO:0000313" key="1">
    <source>
        <dbReference type="EMBL" id="ORX73413.1"/>
    </source>
</evidence>
<dbReference type="Proteomes" id="UP000193944">
    <property type="component" value="Unassembled WGS sequence"/>
</dbReference>
<dbReference type="AlphaFoldDB" id="A0A1Y1WIU1"/>
<sequence>MDNLPPPKYEHIMNMFNDNNSNNNNVKILTPQRVYEIPRNNFITVKDSIFGEAFIKNNLDEFKWSQEDEKIQEFIINFLESKGNIMPTNFSNDFIKNYNKFETALEKTGLYKYFENSSFGNHWTVVKNLKSYYNDVLCNEELCNKTCSLYFRAFNEALKSNIYEGDFEITSRGKIALNGKDITRRIISENEEEAVDSNNILINFCLYCDIDTYWNKILEGIKNMLFLNSSSIYNNVNLLEKEKVCHLKDSKCCYQSTFHRHIKFNLVPYINYLMSNLDI</sequence>
<accession>A0A1Y1WIU1</accession>
<dbReference type="EMBL" id="MCFG01000391">
    <property type="protein sequence ID" value="ORX73413.1"/>
    <property type="molecule type" value="Genomic_DNA"/>
</dbReference>
<keyword evidence="2" id="KW-1185">Reference proteome</keyword>
<reference evidence="1 2" key="1">
    <citation type="submission" date="2016-08" db="EMBL/GenBank/DDBJ databases">
        <title>A Parts List for Fungal Cellulosomes Revealed by Comparative Genomics.</title>
        <authorList>
            <consortium name="DOE Joint Genome Institute"/>
            <person name="Haitjema C.H."/>
            <person name="Gilmore S.P."/>
            <person name="Henske J.K."/>
            <person name="Solomon K.V."/>
            <person name="De Groot R."/>
            <person name="Kuo A."/>
            <person name="Mondo S.J."/>
            <person name="Salamov A.A."/>
            <person name="Labutti K."/>
            <person name="Zhao Z."/>
            <person name="Chiniquy J."/>
            <person name="Barry K."/>
            <person name="Brewer H.M."/>
            <person name="Purvine S.O."/>
            <person name="Wright A.T."/>
            <person name="Boxma B."/>
            <person name="Van Alen T."/>
            <person name="Hackstein J.H."/>
            <person name="Baker S.E."/>
            <person name="Grigoriev I.V."/>
            <person name="O'Malley M.A."/>
        </authorList>
    </citation>
    <scope>NUCLEOTIDE SEQUENCE [LARGE SCALE GENOMIC DNA]</scope>
    <source>
        <strain evidence="1 2">S4</strain>
    </source>
</reference>
<dbReference type="OrthoDB" id="2129741at2759"/>
<evidence type="ECO:0000313" key="2">
    <source>
        <dbReference type="Proteomes" id="UP000193944"/>
    </source>
</evidence>
<proteinExistence type="predicted"/>
<gene>
    <name evidence="1" type="ORF">BCR32DRAFT_330016</name>
</gene>
<name>A0A1Y1WIU1_9FUNG</name>